<evidence type="ECO:0000256" key="6">
    <source>
        <dbReference type="ARBA" id="ARBA00023002"/>
    </source>
</evidence>
<dbReference type="InterPro" id="IPR029061">
    <property type="entry name" value="THDP-binding"/>
</dbReference>
<gene>
    <name evidence="12" type="ORF">AKJ65_01995</name>
</gene>
<dbReference type="Proteomes" id="UP000070284">
    <property type="component" value="Unassembled WGS sequence"/>
</dbReference>
<evidence type="ECO:0000256" key="1">
    <source>
        <dbReference type="ARBA" id="ARBA00001946"/>
    </source>
</evidence>
<protein>
    <recommendedName>
        <fullName evidence="14">2-oxoglutarate synthase</fullName>
    </recommendedName>
</protein>
<accession>A0A133UM65</accession>
<dbReference type="GO" id="GO:0044272">
    <property type="term" value="P:sulfur compound biosynthetic process"/>
    <property type="evidence" value="ECO:0007669"/>
    <property type="project" value="UniProtKB-ARBA"/>
</dbReference>
<dbReference type="Pfam" id="PF02775">
    <property type="entry name" value="TPP_enzyme_C"/>
    <property type="match status" value="1"/>
</dbReference>
<evidence type="ECO:0008006" key="14">
    <source>
        <dbReference type="Google" id="ProtNLM"/>
    </source>
</evidence>
<dbReference type="GO" id="GO:0030976">
    <property type="term" value="F:thiamine pyrophosphate binding"/>
    <property type="evidence" value="ECO:0007669"/>
    <property type="project" value="InterPro"/>
</dbReference>
<dbReference type="GO" id="GO:0051536">
    <property type="term" value="F:iron-sulfur cluster binding"/>
    <property type="evidence" value="ECO:0007669"/>
    <property type="project" value="UniProtKB-KW"/>
</dbReference>
<evidence type="ECO:0000256" key="8">
    <source>
        <dbReference type="ARBA" id="ARBA00023014"/>
    </source>
</evidence>
<comment type="caution">
    <text evidence="12">The sequence shown here is derived from an EMBL/GenBank/DDBJ whole genome shotgun (WGS) entry which is preliminary data.</text>
</comment>
<evidence type="ECO:0000256" key="4">
    <source>
        <dbReference type="ARBA" id="ARBA00022723"/>
    </source>
</evidence>
<dbReference type="InterPro" id="IPR011766">
    <property type="entry name" value="TPP_enzyme_TPP-bd"/>
</dbReference>
<evidence type="ECO:0000313" key="13">
    <source>
        <dbReference type="Proteomes" id="UP000070284"/>
    </source>
</evidence>
<dbReference type="PANTHER" id="PTHR48084">
    <property type="entry name" value="2-OXOGLUTARATE OXIDOREDUCTASE SUBUNIT KORB-RELATED"/>
    <property type="match status" value="1"/>
</dbReference>
<dbReference type="CDD" id="cd03375">
    <property type="entry name" value="TPP_OGFOR"/>
    <property type="match status" value="1"/>
</dbReference>
<comment type="cofactor">
    <cofactor evidence="3">
        <name>[4Fe-4S] cluster</name>
        <dbReference type="ChEBI" id="CHEBI:49883"/>
    </cofactor>
</comment>
<dbReference type="GO" id="GO:0045333">
    <property type="term" value="P:cellular respiration"/>
    <property type="evidence" value="ECO:0007669"/>
    <property type="project" value="UniProtKB-ARBA"/>
</dbReference>
<evidence type="ECO:0000256" key="9">
    <source>
        <dbReference type="ARBA" id="ARBA00023052"/>
    </source>
</evidence>
<dbReference type="GO" id="GO:0006082">
    <property type="term" value="P:organic acid metabolic process"/>
    <property type="evidence" value="ECO:0007669"/>
    <property type="project" value="UniProtKB-ARBA"/>
</dbReference>
<dbReference type="GO" id="GO:0016625">
    <property type="term" value="F:oxidoreductase activity, acting on the aldehyde or oxo group of donors, iron-sulfur protein as acceptor"/>
    <property type="evidence" value="ECO:0007669"/>
    <property type="project" value="UniProtKB-ARBA"/>
</dbReference>
<evidence type="ECO:0000256" key="5">
    <source>
        <dbReference type="ARBA" id="ARBA00022842"/>
    </source>
</evidence>
<keyword evidence="8" id="KW-0411">Iron-sulfur</keyword>
<comment type="cofactor">
    <cofactor evidence="2">
        <name>thiamine diphosphate</name>
        <dbReference type="ChEBI" id="CHEBI:58937"/>
    </cofactor>
</comment>
<dbReference type="PATRIC" id="fig|1698264.3.peg.763"/>
<dbReference type="PANTHER" id="PTHR48084:SF4">
    <property type="entry name" value="2-OXOGLUTARATE OXIDOREDUCTASE SUBUNIT KORB"/>
    <property type="match status" value="1"/>
</dbReference>
<feature type="domain" description="Thiamine pyrophosphate enzyme TPP-binding" evidence="10">
    <location>
        <begin position="51"/>
        <end position="198"/>
    </location>
</feature>
<keyword evidence="13" id="KW-1185">Reference proteome</keyword>
<keyword evidence="5" id="KW-0460">Magnesium</keyword>
<dbReference type="InterPro" id="IPR011896">
    <property type="entry name" value="OFOB"/>
</dbReference>
<keyword evidence="7" id="KW-0408">Iron</keyword>
<evidence type="ECO:0000256" key="3">
    <source>
        <dbReference type="ARBA" id="ARBA00001966"/>
    </source>
</evidence>
<dbReference type="GO" id="GO:0046872">
    <property type="term" value="F:metal ion binding"/>
    <property type="evidence" value="ECO:0007669"/>
    <property type="project" value="UniProtKB-KW"/>
</dbReference>
<evidence type="ECO:0000256" key="2">
    <source>
        <dbReference type="ARBA" id="ARBA00001964"/>
    </source>
</evidence>
<dbReference type="SUPFAM" id="SSF52518">
    <property type="entry name" value="Thiamin diphosphate-binding fold (THDP-binding)"/>
    <property type="match status" value="1"/>
</dbReference>
<feature type="domain" description="Pyruvate ferredoxin oxidoreductase beta subunit C-terminal" evidence="11">
    <location>
        <begin position="202"/>
        <end position="260"/>
    </location>
</feature>
<dbReference type="InterPro" id="IPR032686">
    <property type="entry name" value="PFO_beta_C"/>
</dbReference>
<evidence type="ECO:0000313" key="12">
    <source>
        <dbReference type="EMBL" id="KXA95322.1"/>
    </source>
</evidence>
<evidence type="ECO:0000256" key="7">
    <source>
        <dbReference type="ARBA" id="ARBA00023004"/>
    </source>
</evidence>
<dbReference type="InterPro" id="IPR051457">
    <property type="entry name" value="2-oxoacid:Fd_oxidoreductase"/>
</dbReference>
<keyword evidence="9" id="KW-0786">Thiamine pyrophosphate</keyword>
<dbReference type="AlphaFoldDB" id="A0A133UM65"/>
<dbReference type="EMBL" id="LHXO01000018">
    <property type="protein sequence ID" value="KXA95322.1"/>
    <property type="molecule type" value="Genomic_DNA"/>
</dbReference>
<dbReference type="Pfam" id="PF12367">
    <property type="entry name" value="PFO_beta_C"/>
    <property type="match status" value="1"/>
</dbReference>
<evidence type="ECO:0000259" key="11">
    <source>
        <dbReference type="Pfam" id="PF12367"/>
    </source>
</evidence>
<comment type="cofactor">
    <cofactor evidence="1">
        <name>Mg(2+)</name>
        <dbReference type="ChEBI" id="CHEBI:18420"/>
    </cofactor>
</comment>
<dbReference type="Gene3D" id="3.40.50.970">
    <property type="match status" value="1"/>
</dbReference>
<keyword evidence="6" id="KW-0560">Oxidoreductase</keyword>
<proteinExistence type="predicted"/>
<name>A0A133UM65_9EURY</name>
<keyword evidence="4" id="KW-0479">Metal-binding</keyword>
<evidence type="ECO:0000259" key="10">
    <source>
        <dbReference type="Pfam" id="PF02775"/>
    </source>
</evidence>
<reference evidence="12 13" key="1">
    <citation type="journal article" date="2016" name="Sci. Rep.">
        <title>Metabolic traits of an uncultured archaeal lineage -MSBL1- from brine pools of the Red Sea.</title>
        <authorList>
            <person name="Mwirichia R."/>
            <person name="Alam I."/>
            <person name="Rashid M."/>
            <person name="Vinu M."/>
            <person name="Ba-Alawi W."/>
            <person name="Anthony Kamau A."/>
            <person name="Kamanda Ngugi D."/>
            <person name="Goker M."/>
            <person name="Klenk H.P."/>
            <person name="Bajic V."/>
            <person name="Stingl U."/>
        </authorList>
    </citation>
    <scope>NUCLEOTIDE SEQUENCE [LARGE SCALE GENOMIC DNA]</scope>
    <source>
        <strain evidence="12">SCGC-AAA259E19</strain>
    </source>
</reference>
<dbReference type="NCBIfam" id="TIGR02177">
    <property type="entry name" value="PorB_KorB"/>
    <property type="match status" value="1"/>
</dbReference>
<sequence length="283" mass="31333">MADLNLETPVENTWCPGCGNFSLLNSVKMAFNELVDSGDASPEDFVISSGIGCHAKIFDYVDVNGFYSIHGRVPATLTGVKIGNPNLKAVGFAGDGDAYDEGVSHLVHAARRNVDITMVIHDNRVFALTTGQFTPTTPKGFKGKSTPKGSVEKPINPLHLLLASGASFVARGFSGRLNHLKDLIVKAVRHPGFAAIDVLQPCVTFYNTWDYYRDRVYDLNEEGHDPIDFREAWEKAEENEDKVPIGLFYREERETFEDLILDGKFPTEEKGTQSIDTVLDNYL</sequence>
<organism evidence="12 13">
    <name type="scientific">candidate division MSBL1 archaeon SCGC-AAA259E19</name>
    <dbReference type="NCBI Taxonomy" id="1698264"/>
    <lineage>
        <taxon>Archaea</taxon>
        <taxon>Methanobacteriati</taxon>
        <taxon>Methanobacteriota</taxon>
        <taxon>candidate division MSBL1</taxon>
    </lineage>
</organism>